<reference evidence="1 2" key="1">
    <citation type="submission" date="2020-07" db="EMBL/GenBank/DDBJ databases">
        <title>Complete genome sequence of Klebsiella pneumoniae phage Miami.</title>
        <authorList>
            <person name="Mora D.A."/>
            <person name="Lessor L."/>
            <person name="Gill J."/>
            <person name="Liu M."/>
        </authorList>
    </citation>
    <scope>NUCLEOTIDE SEQUENCE [LARGE SCALE GENOMIC DNA]</scope>
</reference>
<sequence length="107" mass="12344">MTYDEVEKYLEMGEAISKGSWKANEAVYLEPTTLLNPAHYPECLKAAGINSLLRVDRHLVRVTASNTVERFIPNIVERKENDWYVKSYTFEQNKALPEHNQTQEEAA</sequence>
<name>A0A873WCQ8_9CAUD</name>
<dbReference type="EMBL" id="MT701590">
    <property type="protein sequence ID" value="QPB09177.1"/>
    <property type="molecule type" value="Genomic_DNA"/>
</dbReference>
<dbReference type="Proteomes" id="UP000662782">
    <property type="component" value="Segment"/>
</dbReference>
<proteinExistence type="predicted"/>
<protein>
    <submittedName>
        <fullName evidence="1">Uncharacterized protein</fullName>
    </submittedName>
</protein>
<keyword evidence="2" id="KW-1185">Reference proteome</keyword>
<accession>A0A873WCQ8</accession>
<evidence type="ECO:0000313" key="1">
    <source>
        <dbReference type="EMBL" id="QPB09177.1"/>
    </source>
</evidence>
<gene>
    <name evidence="1" type="ORF">CPT_Miami_082</name>
</gene>
<organism evidence="1 2">
    <name type="scientific">Klebsiella phage Miami</name>
    <dbReference type="NCBI Taxonomy" id="2767581"/>
    <lineage>
        <taxon>Viruses</taxon>
        <taxon>Duplodnaviria</taxon>
        <taxon>Heunggongvirae</taxon>
        <taxon>Uroviricota</taxon>
        <taxon>Caudoviricetes</taxon>
        <taxon>Chimalliviridae</taxon>
        <taxon>Miamivirus</taxon>
        <taxon>Miamivirus miami</taxon>
    </lineage>
</organism>
<evidence type="ECO:0000313" key="2">
    <source>
        <dbReference type="Proteomes" id="UP000662782"/>
    </source>
</evidence>